<dbReference type="Gene3D" id="3.30.160.60">
    <property type="entry name" value="Classic Zinc Finger"/>
    <property type="match status" value="1"/>
</dbReference>
<dbReference type="EMBL" id="CP136898">
    <property type="protein sequence ID" value="WOL19457.1"/>
    <property type="molecule type" value="Genomic_DNA"/>
</dbReference>
<gene>
    <name evidence="2" type="ORF">Cni_G28255</name>
</gene>
<dbReference type="Proteomes" id="UP001327560">
    <property type="component" value="Chromosome 9"/>
</dbReference>
<proteinExistence type="predicted"/>
<evidence type="ECO:0000313" key="2">
    <source>
        <dbReference type="EMBL" id="WOL19457.1"/>
    </source>
</evidence>
<sequence length="1308" mass="143695">MLSTKNPPDPSCSSKLPVVRGGESASEKVAFQGENTILEETTTPNFSIRDYVFASRSKDIETSWPFSQNFLQLCLKHGVKDPLPPFEPPGLVRIQYQRKVVKLVEPVVCSYAEPQGKEANIREDSCSLLEKTSPDEKLVTCKRISKPELAHYGSEIGFISPHGLVEKSSTEIGGVFGSLAKHRSISEAPTKKLESSCIPITEKKCRLIVKLGVNCENNRAEEKISNSSIVSDPMASKVCPVCRTFSSTSNTTLNAHIDQCLSMEPYNKSVSRELLKPKEKSRKKRLMVDIYATAPHCTLEDLDKRNGTNWANELAFVAAPVGVALETSKPKLVPLDSQDEAKAGAIYVDSKGVKLGIISKLEGKPQSQDELKLHQYSEVIDISRKFLISKKKHLSTKCSKKMKVKTQIKKLSSCTKLKTQIQTAIGVDAEVHHENGEPLLHVSEPKNLSKSSTSASLRQWICSRRSDLPKKLVDRSVHRAPNSTEPLTRSKLAESDPSDVCNSSVAIRRHLKVSRLSEDSACPPKTNKIEFLSKAAHCVDDIMRNSRKMPISSSGWSSENTSERRSLVLRTSKPSRNFVASSRSKVKEFELCIQHKSDSFCDSTNIPSEICHSSVKNRSFTTWKKNDSVRTQPFNLVTRTDDQNDEPSACNTFRKRRSISRSGKTRAEFQSATSGVRGPGFDNAITGKLQRLSEFDHSKIARLSGEGDLTSSSPLGRDVPGFEERDDRCAIEEQKCCSSPDAAHSDMQVEVLESENYVRKPTLETAAGNPISYDSMHSKIPQTIIASTPMIEHSQFVSKSEVHEELFNKISEKQEVCCNVASREIDGQNIRVADEREESTENDSNVALPTECTVDTMPIHESSVCLTTTQALQPEVPQKGSSIASLRSTADDAINLASDDEPCISPALTASIPPTISFPSPKNSKYTESDAEPFTAISVQDKSGSEITEDNVEAVERNADVRNEELEVKLPSNILDLSVDGKPFCCSCRESLSRETQLFRPNNAYGPTKGRQVSNSFSGLRISSSFSAYQNHNTNAMISSDLQPAAQSTSMKGLPDSAVKVTTFSALGSATPSQSQNQSISNPILRLMGKNLMVVNNEEFGQSSTVSLDYPPHGNLLTPLGFSSTNNHLKHGNFQYHHQILGGSPVFNQAAATGELRISARMPSTPMVGFSMTSLRTSFAPRPDQHTQQVNAFTRPNISSAPYLMNEVILIDDSHGGESGRTNSPFAGLNISSQRPFSYFSSQCHPNDLHGGPRSSLPNPYMGANANLMERGSTSECHSPLLSNPFVFPSPTAPRMHSSVCYSQLRRS</sequence>
<keyword evidence="3" id="KW-1185">Reference proteome</keyword>
<dbReference type="PANTHER" id="PTHR35767:SF1">
    <property type="entry name" value="HAPLESS PROTEIN"/>
    <property type="match status" value="1"/>
</dbReference>
<reference evidence="2 3" key="1">
    <citation type="submission" date="2023-10" db="EMBL/GenBank/DDBJ databases">
        <title>Chromosome-scale genome assembly provides insights into flower coloration mechanisms of Canna indica.</title>
        <authorList>
            <person name="Li C."/>
        </authorList>
    </citation>
    <scope>NUCLEOTIDE SEQUENCE [LARGE SCALE GENOMIC DNA]</scope>
    <source>
        <tissue evidence="2">Flower</tissue>
    </source>
</reference>
<name>A0AAQ3L985_9LILI</name>
<accession>A0AAQ3L985</accession>
<feature type="region of interest" description="Disordered" evidence="1">
    <location>
        <begin position="474"/>
        <end position="498"/>
    </location>
</feature>
<dbReference type="PANTHER" id="PTHR35767">
    <property type="entry name" value="HAPLESS PROTEIN"/>
    <property type="match status" value="1"/>
</dbReference>
<evidence type="ECO:0000313" key="3">
    <source>
        <dbReference type="Proteomes" id="UP001327560"/>
    </source>
</evidence>
<protein>
    <submittedName>
        <fullName evidence="2">Uncharacterized protein</fullName>
    </submittedName>
</protein>
<organism evidence="2 3">
    <name type="scientific">Canna indica</name>
    <name type="common">Indian-shot</name>
    <dbReference type="NCBI Taxonomy" id="4628"/>
    <lineage>
        <taxon>Eukaryota</taxon>
        <taxon>Viridiplantae</taxon>
        <taxon>Streptophyta</taxon>
        <taxon>Embryophyta</taxon>
        <taxon>Tracheophyta</taxon>
        <taxon>Spermatophyta</taxon>
        <taxon>Magnoliopsida</taxon>
        <taxon>Liliopsida</taxon>
        <taxon>Zingiberales</taxon>
        <taxon>Cannaceae</taxon>
        <taxon>Canna</taxon>
    </lineage>
</organism>
<evidence type="ECO:0000256" key="1">
    <source>
        <dbReference type="SAM" id="MobiDB-lite"/>
    </source>
</evidence>